<evidence type="ECO:0000313" key="3">
    <source>
        <dbReference type="Proteomes" id="UP000008021"/>
    </source>
</evidence>
<feature type="compositionally biased region" description="Gly residues" evidence="1">
    <location>
        <begin position="105"/>
        <end position="114"/>
    </location>
</feature>
<feature type="compositionally biased region" description="Basic and acidic residues" evidence="1">
    <location>
        <begin position="93"/>
        <end position="104"/>
    </location>
</feature>
<evidence type="ECO:0000313" key="2">
    <source>
        <dbReference type="EnsemblPlants" id="OMERI01G11420.1"/>
    </source>
</evidence>
<keyword evidence="3" id="KW-1185">Reference proteome</keyword>
<name>A0A0E0C0U7_9ORYZ</name>
<reference evidence="2" key="1">
    <citation type="submission" date="2015-04" db="UniProtKB">
        <authorList>
            <consortium name="EnsemblPlants"/>
        </authorList>
    </citation>
    <scope>IDENTIFICATION</scope>
</reference>
<dbReference type="AlphaFoldDB" id="A0A0E0C0U7"/>
<proteinExistence type="predicted"/>
<organism evidence="2">
    <name type="scientific">Oryza meridionalis</name>
    <dbReference type="NCBI Taxonomy" id="40149"/>
    <lineage>
        <taxon>Eukaryota</taxon>
        <taxon>Viridiplantae</taxon>
        <taxon>Streptophyta</taxon>
        <taxon>Embryophyta</taxon>
        <taxon>Tracheophyta</taxon>
        <taxon>Spermatophyta</taxon>
        <taxon>Magnoliopsida</taxon>
        <taxon>Liliopsida</taxon>
        <taxon>Poales</taxon>
        <taxon>Poaceae</taxon>
        <taxon>BOP clade</taxon>
        <taxon>Oryzoideae</taxon>
        <taxon>Oryzeae</taxon>
        <taxon>Oryzinae</taxon>
        <taxon>Oryza</taxon>
    </lineage>
</organism>
<feature type="region of interest" description="Disordered" evidence="1">
    <location>
        <begin position="133"/>
        <end position="153"/>
    </location>
</feature>
<dbReference type="EnsemblPlants" id="OMERI01G11420.1">
    <property type="protein sequence ID" value="OMERI01G11420.1"/>
    <property type="gene ID" value="OMERI01G11420"/>
</dbReference>
<protein>
    <submittedName>
        <fullName evidence="2">Uncharacterized protein</fullName>
    </submittedName>
</protein>
<accession>A0A0E0C0U7</accession>
<sequence length="194" mass="20202">MQGQAEGRTKAGDRMDRSRRRPAIFPTVFIPSWPRVMTTWYQPLTMVSDTERVLRITWAQPSSSTPAAPTPLVGIAKELIADVLELKAMLKESNASKEVEDGRTAEGGSGGPGSHGASCCAINLDVPAGGLLGRARDGNTAEDRGGHDEDTASGGAIVSVSSIRGCFASSHVLAVGLAGSTIAEDNGDLQTVLV</sequence>
<feature type="region of interest" description="Disordered" evidence="1">
    <location>
        <begin position="93"/>
        <end position="114"/>
    </location>
</feature>
<reference evidence="2" key="2">
    <citation type="submission" date="2018-05" db="EMBL/GenBank/DDBJ databases">
        <title>OmerRS3 (Oryza meridionalis Reference Sequence Version 3).</title>
        <authorList>
            <person name="Zhang J."/>
            <person name="Kudrna D."/>
            <person name="Lee S."/>
            <person name="Talag J."/>
            <person name="Welchert J."/>
            <person name="Wing R.A."/>
        </authorList>
    </citation>
    <scope>NUCLEOTIDE SEQUENCE [LARGE SCALE GENOMIC DNA]</scope>
    <source>
        <strain evidence="2">cv. OR44</strain>
    </source>
</reference>
<dbReference type="HOGENOM" id="CLU_1404464_0_0_1"/>
<dbReference type="Gramene" id="OMERI01G11420.1">
    <property type="protein sequence ID" value="OMERI01G11420.1"/>
    <property type="gene ID" value="OMERI01G11420"/>
</dbReference>
<evidence type="ECO:0000256" key="1">
    <source>
        <dbReference type="SAM" id="MobiDB-lite"/>
    </source>
</evidence>
<feature type="compositionally biased region" description="Basic and acidic residues" evidence="1">
    <location>
        <begin position="134"/>
        <end position="150"/>
    </location>
</feature>
<dbReference type="Proteomes" id="UP000008021">
    <property type="component" value="Chromosome 1"/>
</dbReference>